<dbReference type="GO" id="GO:0022857">
    <property type="term" value="F:transmembrane transporter activity"/>
    <property type="evidence" value="ECO:0007669"/>
    <property type="project" value="InterPro"/>
</dbReference>
<comment type="similarity">
    <text evidence="7">Belongs to the binding-protein-dependent transport system permease family.</text>
</comment>
<dbReference type="PANTHER" id="PTHR30614">
    <property type="entry name" value="MEMBRANE COMPONENT OF AMINO ACID ABC TRANSPORTER"/>
    <property type="match status" value="1"/>
</dbReference>
<proteinExistence type="inferred from homology"/>
<dbReference type="InterPro" id="IPR035906">
    <property type="entry name" value="MetI-like_sf"/>
</dbReference>
<dbReference type="GO" id="GO:0043190">
    <property type="term" value="C:ATP-binding cassette (ABC) transporter complex"/>
    <property type="evidence" value="ECO:0007669"/>
    <property type="project" value="InterPro"/>
</dbReference>
<accession>A0A4P6ERU6</accession>
<keyword evidence="10" id="KW-1185">Reference proteome</keyword>
<dbReference type="RefSeq" id="WP_129203897.1">
    <property type="nucleotide sequence ID" value="NZ_CP035495.1"/>
</dbReference>
<evidence type="ECO:0000256" key="2">
    <source>
        <dbReference type="ARBA" id="ARBA00022448"/>
    </source>
</evidence>
<evidence type="ECO:0000256" key="5">
    <source>
        <dbReference type="ARBA" id="ARBA00022989"/>
    </source>
</evidence>
<evidence type="ECO:0000313" key="10">
    <source>
        <dbReference type="Proteomes" id="UP000291758"/>
    </source>
</evidence>
<reference evidence="9 10" key="1">
    <citation type="submission" date="2019-01" db="EMBL/GenBank/DDBJ databases">
        <title>Genome sequencing of strain 2JSPR-7.</title>
        <authorList>
            <person name="Heo J."/>
            <person name="Kim S.-J."/>
            <person name="Kim J.-S."/>
            <person name="Hong S.-B."/>
            <person name="Kwon S.-W."/>
        </authorList>
    </citation>
    <scope>NUCLEOTIDE SEQUENCE [LARGE SCALE GENOMIC DNA]</scope>
    <source>
        <strain evidence="9 10">2JSPR-7</strain>
    </source>
</reference>
<dbReference type="InterPro" id="IPR010065">
    <property type="entry name" value="AA_ABC_transptr_permease_3TM"/>
</dbReference>
<name>A0A4P6ERU6_9MICO</name>
<dbReference type="KEGG" id="xyl:ET495_07460"/>
<sequence length="227" mass="24390">MPLSVPEWLVSAGNARQLAEGLGLTALIALVSAAASMLLGTAFGFVLAARHPAVRAVGRIYLEAVRIVPLVVLLYLAYYVASAELGLNASNVTTSIVVFTVWGTGEFGDVVRGAVTSIPRHQYESAQALGLSTTSTYLRVIVPQSVRRVAPAAINLVTRMIKTTSLCAFISVAEVMTVGRQIVSVANQSFQHPQAPFVVYAVVMVLYFLLCWPISRGAQRLERVWAT</sequence>
<gene>
    <name evidence="9" type="ORF">ET495_07460</name>
</gene>
<dbReference type="InterPro" id="IPR043429">
    <property type="entry name" value="ArtM/GltK/GlnP/TcyL/YhdX-like"/>
</dbReference>
<dbReference type="EMBL" id="CP035495">
    <property type="protein sequence ID" value="QAY63107.1"/>
    <property type="molecule type" value="Genomic_DNA"/>
</dbReference>
<dbReference type="AlphaFoldDB" id="A0A4P6ERU6"/>
<dbReference type="GO" id="GO:0006865">
    <property type="term" value="P:amino acid transport"/>
    <property type="evidence" value="ECO:0007669"/>
    <property type="project" value="TreeGrafter"/>
</dbReference>
<dbReference type="Pfam" id="PF00528">
    <property type="entry name" value="BPD_transp_1"/>
    <property type="match status" value="1"/>
</dbReference>
<evidence type="ECO:0000256" key="7">
    <source>
        <dbReference type="RuleBase" id="RU363032"/>
    </source>
</evidence>
<keyword evidence="6 7" id="KW-0472">Membrane</keyword>
<dbReference type="Gene3D" id="1.10.3720.10">
    <property type="entry name" value="MetI-like"/>
    <property type="match status" value="1"/>
</dbReference>
<feature type="domain" description="ABC transmembrane type-1" evidence="8">
    <location>
        <begin position="22"/>
        <end position="211"/>
    </location>
</feature>
<keyword evidence="5 7" id="KW-1133">Transmembrane helix</keyword>
<keyword evidence="4 7" id="KW-0812">Transmembrane</keyword>
<evidence type="ECO:0000256" key="1">
    <source>
        <dbReference type="ARBA" id="ARBA00004651"/>
    </source>
</evidence>
<dbReference type="CDD" id="cd06261">
    <property type="entry name" value="TM_PBP2"/>
    <property type="match status" value="1"/>
</dbReference>
<comment type="subcellular location">
    <subcellularLocation>
        <location evidence="1 7">Cell membrane</location>
        <topology evidence="1 7">Multi-pass membrane protein</topology>
    </subcellularLocation>
</comment>
<evidence type="ECO:0000313" key="9">
    <source>
        <dbReference type="EMBL" id="QAY63107.1"/>
    </source>
</evidence>
<dbReference type="PROSITE" id="PS50928">
    <property type="entry name" value="ABC_TM1"/>
    <property type="match status" value="1"/>
</dbReference>
<dbReference type="SUPFAM" id="SSF161098">
    <property type="entry name" value="MetI-like"/>
    <property type="match status" value="1"/>
</dbReference>
<keyword evidence="3" id="KW-1003">Cell membrane</keyword>
<feature type="transmembrane region" description="Helical" evidence="7">
    <location>
        <begin position="60"/>
        <end position="81"/>
    </location>
</feature>
<dbReference type="NCBIfam" id="TIGR01726">
    <property type="entry name" value="HEQRo_perm_3TM"/>
    <property type="match status" value="1"/>
</dbReference>
<organism evidence="9 10">
    <name type="scientific">Xylanimonas allomyrinae</name>
    <dbReference type="NCBI Taxonomy" id="2509459"/>
    <lineage>
        <taxon>Bacteria</taxon>
        <taxon>Bacillati</taxon>
        <taxon>Actinomycetota</taxon>
        <taxon>Actinomycetes</taxon>
        <taxon>Micrococcales</taxon>
        <taxon>Promicromonosporaceae</taxon>
        <taxon>Xylanimonas</taxon>
    </lineage>
</organism>
<protein>
    <submittedName>
        <fullName evidence="9">Amino acid ABC transporter permease</fullName>
    </submittedName>
</protein>
<feature type="transmembrane region" description="Helical" evidence="7">
    <location>
        <begin position="197"/>
        <end position="215"/>
    </location>
</feature>
<evidence type="ECO:0000256" key="3">
    <source>
        <dbReference type="ARBA" id="ARBA00022475"/>
    </source>
</evidence>
<dbReference type="OrthoDB" id="92598at2"/>
<evidence type="ECO:0000256" key="6">
    <source>
        <dbReference type="ARBA" id="ARBA00023136"/>
    </source>
</evidence>
<dbReference type="Proteomes" id="UP000291758">
    <property type="component" value="Chromosome"/>
</dbReference>
<dbReference type="PANTHER" id="PTHR30614:SF36">
    <property type="entry name" value="ABC TRANSPORTER MEMBRANE-SPANNING PERMEASE-GLUTAMINE TRANSPORT"/>
    <property type="match status" value="1"/>
</dbReference>
<evidence type="ECO:0000256" key="4">
    <source>
        <dbReference type="ARBA" id="ARBA00022692"/>
    </source>
</evidence>
<feature type="transmembrane region" description="Helical" evidence="7">
    <location>
        <begin position="24"/>
        <end position="48"/>
    </location>
</feature>
<keyword evidence="2 7" id="KW-0813">Transport</keyword>
<dbReference type="InterPro" id="IPR000515">
    <property type="entry name" value="MetI-like"/>
</dbReference>
<evidence type="ECO:0000259" key="8">
    <source>
        <dbReference type="PROSITE" id="PS50928"/>
    </source>
</evidence>